<dbReference type="AlphaFoldDB" id="A0A5B7GEQ1"/>
<evidence type="ECO:0000313" key="1">
    <source>
        <dbReference type="EMBL" id="MPC55827.1"/>
    </source>
</evidence>
<evidence type="ECO:0000313" key="2">
    <source>
        <dbReference type="Proteomes" id="UP000324222"/>
    </source>
</evidence>
<keyword evidence="2" id="KW-1185">Reference proteome</keyword>
<comment type="caution">
    <text evidence="1">The sequence shown here is derived from an EMBL/GenBank/DDBJ whole genome shotgun (WGS) entry which is preliminary data.</text>
</comment>
<name>A0A5B7GEQ1_PORTR</name>
<dbReference type="Proteomes" id="UP000324222">
    <property type="component" value="Unassembled WGS sequence"/>
</dbReference>
<accession>A0A5B7GEQ1</accession>
<sequence length="89" mass="10163">MFRLPSESSYMSEGFRSPKKTFPSVTVYAIGSPRRCTIHVNASQHNTRRTRHSCRLKIHPDTHIDSPSSRLLLQHAWPTNTCAPRCSKV</sequence>
<protein>
    <submittedName>
        <fullName evidence="1">Uncharacterized protein</fullName>
    </submittedName>
</protein>
<proteinExistence type="predicted"/>
<gene>
    <name evidence="1" type="ORF">E2C01_049772</name>
</gene>
<reference evidence="1 2" key="1">
    <citation type="submission" date="2019-05" db="EMBL/GenBank/DDBJ databases">
        <title>Another draft genome of Portunus trituberculatus and its Hox gene families provides insights of decapod evolution.</title>
        <authorList>
            <person name="Jeong J.-H."/>
            <person name="Song I."/>
            <person name="Kim S."/>
            <person name="Choi T."/>
            <person name="Kim D."/>
            <person name="Ryu S."/>
            <person name="Kim W."/>
        </authorList>
    </citation>
    <scope>NUCLEOTIDE SEQUENCE [LARGE SCALE GENOMIC DNA]</scope>
    <source>
        <tissue evidence="1">Muscle</tissue>
    </source>
</reference>
<dbReference type="EMBL" id="VSRR010013473">
    <property type="protein sequence ID" value="MPC55827.1"/>
    <property type="molecule type" value="Genomic_DNA"/>
</dbReference>
<organism evidence="1 2">
    <name type="scientific">Portunus trituberculatus</name>
    <name type="common">Swimming crab</name>
    <name type="synonym">Neptunus trituberculatus</name>
    <dbReference type="NCBI Taxonomy" id="210409"/>
    <lineage>
        <taxon>Eukaryota</taxon>
        <taxon>Metazoa</taxon>
        <taxon>Ecdysozoa</taxon>
        <taxon>Arthropoda</taxon>
        <taxon>Crustacea</taxon>
        <taxon>Multicrustacea</taxon>
        <taxon>Malacostraca</taxon>
        <taxon>Eumalacostraca</taxon>
        <taxon>Eucarida</taxon>
        <taxon>Decapoda</taxon>
        <taxon>Pleocyemata</taxon>
        <taxon>Brachyura</taxon>
        <taxon>Eubrachyura</taxon>
        <taxon>Portunoidea</taxon>
        <taxon>Portunidae</taxon>
        <taxon>Portuninae</taxon>
        <taxon>Portunus</taxon>
    </lineage>
</organism>